<keyword evidence="2" id="KW-1185">Reference proteome</keyword>
<dbReference type="Proteomes" id="UP000468717">
    <property type="component" value="Unassembled WGS sequence"/>
</dbReference>
<dbReference type="EMBL" id="WFLI01000002">
    <property type="protein sequence ID" value="KAB8066554.1"/>
    <property type="molecule type" value="Genomic_DNA"/>
</dbReference>
<proteinExistence type="predicted"/>
<dbReference type="RefSeq" id="WP_152281168.1">
    <property type="nucleotide sequence ID" value="NZ_WFLI01000002.1"/>
</dbReference>
<dbReference type="InterPro" id="IPR016776">
    <property type="entry name" value="ApeP-like_dehydratase"/>
</dbReference>
<name>A0A6I1I6C1_9BURK</name>
<dbReference type="PIRSF" id="PIRSF020565">
    <property type="entry name" value="3Ho_Ac_ACP_DH_prd"/>
    <property type="match status" value="1"/>
</dbReference>
<dbReference type="AlphaFoldDB" id="A0A6I1I6C1"/>
<dbReference type="InterPro" id="IPR029069">
    <property type="entry name" value="HotDog_dom_sf"/>
</dbReference>
<dbReference type="Gene3D" id="3.10.129.10">
    <property type="entry name" value="Hotdog Thioesterase"/>
    <property type="match status" value="1"/>
</dbReference>
<accession>A0A6I1I6C1</accession>
<evidence type="ECO:0000313" key="2">
    <source>
        <dbReference type="Proteomes" id="UP000468717"/>
    </source>
</evidence>
<evidence type="ECO:0000313" key="1">
    <source>
        <dbReference type="EMBL" id="KAB8066554.1"/>
    </source>
</evidence>
<dbReference type="CDD" id="cd01289">
    <property type="entry name" value="FabA_like"/>
    <property type="match status" value="1"/>
</dbReference>
<sequence>MSFPPVRELVPHSGAMVLLDRVLSADAENLCAEVVIHAGSVFYDAPSAGVGSWVGIEYMAQAIAAHAGYRARQAGAPVKIGFLLGARRYEAQLPLFAVGSVLQVHVQQALQGENGLGAFECRIEMAGAVLAQATITVFQPEDAKQFLQESMNGAQHE</sequence>
<dbReference type="Pfam" id="PF22817">
    <property type="entry name" value="ApeP-like"/>
    <property type="match status" value="1"/>
</dbReference>
<protein>
    <submittedName>
        <fullName evidence="1">3-hydroxylacyl-ACP dehydratase</fullName>
    </submittedName>
</protein>
<comment type="caution">
    <text evidence="1">The sequence shown here is derived from an EMBL/GenBank/DDBJ whole genome shotgun (WGS) entry which is preliminary data.</text>
</comment>
<organism evidence="1 2">
    <name type="scientific">Janthinobacterium violaceinigrum</name>
    <dbReference type="NCBI Taxonomy" id="2654252"/>
    <lineage>
        <taxon>Bacteria</taxon>
        <taxon>Pseudomonadati</taxon>
        <taxon>Pseudomonadota</taxon>
        <taxon>Betaproteobacteria</taxon>
        <taxon>Burkholderiales</taxon>
        <taxon>Oxalobacteraceae</taxon>
        <taxon>Janthinobacterium</taxon>
    </lineage>
</organism>
<dbReference type="SUPFAM" id="SSF54637">
    <property type="entry name" value="Thioesterase/thiol ester dehydrase-isomerase"/>
    <property type="match status" value="1"/>
</dbReference>
<gene>
    <name evidence="1" type="ORF">GCN75_02330</name>
</gene>
<reference evidence="1 2" key="1">
    <citation type="submission" date="2019-10" db="EMBL/GenBank/DDBJ databases">
        <title>Three novel species isolated from a subtropical stream in China.</title>
        <authorList>
            <person name="Lu H."/>
        </authorList>
    </citation>
    <scope>NUCLEOTIDE SEQUENCE [LARGE SCALE GENOMIC DNA]</scope>
    <source>
        <strain evidence="1 2">FT13W</strain>
    </source>
</reference>